<dbReference type="EMBL" id="CM042009">
    <property type="protein sequence ID" value="KAI3789828.1"/>
    <property type="molecule type" value="Genomic_DNA"/>
</dbReference>
<evidence type="ECO:0000313" key="1">
    <source>
        <dbReference type="EMBL" id="KAI3789828.1"/>
    </source>
</evidence>
<name>A0ACB9H3C1_CICIN</name>
<proteinExistence type="predicted"/>
<protein>
    <submittedName>
        <fullName evidence="1">Uncharacterized protein</fullName>
    </submittedName>
</protein>
<sequence>MILSMFQYIHFRRWVTVCVLFFFFSLFILANALMPKVFNQIRGPIIFLVVVLVTEVVCFGNNFFICLDFGAYFFSHTNTIQGTSIRIRTIIHDGIKIVERIEAVDKIDVTQGIRVIASQYLNYMNYGRDR</sequence>
<accession>A0ACB9H3C1</accession>
<gene>
    <name evidence="1" type="ORF">L2E82_02632</name>
</gene>
<comment type="caution">
    <text evidence="1">The sequence shown here is derived from an EMBL/GenBank/DDBJ whole genome shotgun (WGS) entry which is preliminary data.</text>
</comment>
<keyword evidence="2" id="KW-1185">Reference proteome</keyword>
<organism evidence="1 2">
    <name type="scientific">Cichorium intybus</name>
    <name type="common">Chicory</name>
    <dbReference type="NCBI Taxonomy" id="13427"/>
    <lineage>
        <taxon>Eukaryota</taxon>
        <taxon>Viridiplantae</taxon>
        <taxon>Streptophyta</taxon>
        <taxon>Embryophyta</taxon>
        <taxon>Tracheophyta</taxon>
        <taxon>Spermatophyta</taxon>
        <taxon>Magnoliopsida</taxon>
        <taxon>eudicotyledons</taxon>
        <taxon>Gunneridae</taxon>
        <taxon>Pentapetalae</taxon>
        <taxon>asterids</taxon>
        <taxon>campanulids</taxon>
        <taxon>Asterales</taxon>
        <taxon>Asteraceae</taxon>
        <taxon>Cichorioideae</taxon>
        <taxon>Cichorieae</taxon>
        <taxon>Cichoriinae</taxon>
        <taxon>Cichorium</taxon>
    </lineage>
</organism>
<reference evidence="1 2" key="2">
    <citation type="journal article" date="2022" name="Mol. Ecol. Resour.">
        <title>The genomes of chicory, endive, great burdock and yacon provide insights into Asteraceae paleo-polyploidization history and plant inulin production.</title>
        <authorList>
            <person name="Fan W."/>
            <person name="Wang S."/>
            <person name="Wang H."/>
            <person name="Wang A."/>
            <person name="Jiang F."/>
            <person name="Liu H."/>
            <person name="Zhao H."/>
            <person name="Xu D."/>
            <person name="Zhang Y."/>
        </authorList>
    </citation>
    <scope>NUCLEOTIDE SEQUENCE [LARGE SCALE GENOMIC DNA]</scope>
    <source>
        <strain evidence="2">cv. Punajuju</strain>
        <tissue evidence="1">Leaves</tissue>
    </source>
</reference>
<dbReference type="Proteomes" id="UP001055811">
    <property type="component" value="Linkage Group LG01"/>
</dbReference>
<evidence type="ECO:0000313" key="2">
    <source>
        <dbReference type="Proteomes" id="UP001055811"/>
    </source>
</evidence>
<reference evidence="2" key="1">
    <citation type="journal article" date="2022" name="Mol. Ecol. Resour.">
        <title>The genomes of chicory, endive, great burdock and yacon provide insights into Asteraceae palaeo-polyploidization history and plant inulin production.</title>
        <authorList>
            <person name="Fan W."/>
            <person name="Wang S."/>
            <person name="Wang H."/>
            <person name="Wang A."/>
            <person name="Jiang F."/>
            <person name="Liu H."/>
            <person name="Zhao H."/>
            <person name="Xu D."/>
            <person name="Zhang Y."/>
        </authorList>
    </citation>
    <scope>NUCLEOTIDE SEQUENCE [LARGE SCALE GENOMIC DNA]</scope>
    <source>
        <strain evidence="2">cv. Punajuju</strain>
    </source>
</reference>